<dbReference type="HAMAP" id="MF_00454">
    <property type="entry name" value="FluC"/>
    <property type="match status" value="1"/>
</dbReference>
<keyword evidence="10" id="KW-0813">Transport</keyword>
<dbReference type="RefSeq" id="WP_073459470.1">
    <property type="nucleotide sequence ID" value="NZ_FRAP01000020.1"/>
</dbReference>
<proteinExistence type="inferred from homology"/>
<gene>
    <name evidence="10" type="primary">fluC</name>
    <name evidence="10" type="synonym">crcB</name>
    <name evidence="11" type="ORF">SAMN05443637_12089</name>
</gene>
<dbReference type="AlphaFoldDB" id="A0A1M6YKU6"/>
<dbReference type="PANTHER" id="PTHR28259:SF1">
    <property type="entry name" value="FLUORIDE EXPORT PROTEIN 1-RELATED"/>
    <property type="match status" value="1"/>
</dbReference>
<comment type="activity regulation">
    <text evidence="10">Na(+) is not transported, but it plays an essential structural role and its presence is essential for fluoride channel function.</text>
</comment>
<sequence>MRSGDAGPTAQPAIAGAVAAGGVIGALARYGAGVALPTAAGAFPLTTFAVNVVGCALMGALVAALARTPGAHPLLRPFLGTGVLGGFTTFSAFAVETVELLSGPPLQVALGLLYAAGTVVCAVGAAALGALLVRP</sequence>
<comment type="function">
    <text evidence="9 10">Fluoride-specific ion channel. Important for reducing fluoride concentration in the cell, thus reducing its toxicity.</text>
</comment>
<keyword evidence="2 10" id="KW-1003">Cell membrane</keyword>
<evidence type="ECO:0000313" key="12">
    <source>
        <dbReference type="Proteomes" id="UP000184363"/>
    </source>
</evidence>
<feature type="transmembrane region" description="Helical" evidence="10">
    <location>
        <begin position="42"/>
        <end position="66"/>
    </location>
</feature>
<keyword evidence="10" id="KW-0479">Metal-binding</keyword>
<feature type="binding site" evidence="10">
    <location>
        <position position="85"/>
    </location>
    <ligand>
        <name>Na(+)</name>
        <dbReference type="ChEBI" id="CHEBI:29101"/>
        <note>structural</note>
    </ligand>
</feature>
<dbReference type="GO" id="GO:0005886">
    <property type="term" value="C:plasma membrane"/>
    <property type="evidence" value="ECO:0007669"/>
    <property type="project" value="UniProtKB-SubCell"/>
</dbReference>
<keyword evidence="4 10" id="KW-1133">Transmembrane helix</keyword>
<evidence type="ECO:0000256" key="8">
    <source>
        <dbReference type="ARBA" id="ARBA00035585"/>
    </source>
</evidence>
<feature type="transmembrane region" description="Helical" evidence="10">
    <location>
        <begin position="78"/>
        <end position="95"/>
    </location>
</feature>
<dbReference type="PANTHER" id="PTHR28259">
    <property type="entry name" value="FLUORIDE EXPORT PROTEIN 1-RELATED"/>
    <property type="match status" value="1"/>
</dbReference>
<dbReference type="GO" id="GO:0062054">
    <property type="term" value="F:fluoride channel activity"/>
    <property type="evidence" value="ECO:0007669"/>
    <property type="project" value="UniProtKB-UniRule"/>
</dbReference>
<evidence type="ECO:0000256" key="2">
    <source>
        <dbReference type="ARBA" id="ARBA00022475"/>
    </source>
</evidence>
<organism evidence="11 12">
    <name type="scientific">Pseudonocardia thermophila</name>
    <dbReference type="NCBI Taxonomy" id="1848"/>
    <lineage>
        <taxon>Bacteria</taxon>
        <taxon>Bacillati</taxon>
        <taxon>Actinomycetota</taxon>
        <taxon>Actinomycetes</taxon>
        <taxon>Pseudonocardiales</taxon>
        <taxon>Pseudonocardiaceae</taxon>
        <taxon>Pseudonocardia</taxon>
    </lineage>
</organism>
<evidence type="ECO:0000256" key="5">
    <source>
        <dbReference type="ARBA" id="ARBA00023136"/>
    </source>
</evidence>
<evidence type="ECO:0000256" key="10">
    <source>
        <dbReference type="HAMAP-Rule" id="MF_00454"/>
    </source>
</evidence>
<dbReference type="GO" id="GO:0046872">
    <property type="term" value="F:metal ion binding"/>
    <property type="evidence" value="ECO:0007669"/>
    <property type="project" value="UniProtKB-KW"/>
</dbReference>
<evidence type="ECO:0000256" key="1">
    <source>
        <dbReference type="ARBA" id="ARBA00004651"/>
    </source>
</evidence>
<dbReference type="OrthoDB" id="4408652at2"/>
<comment type="catalytic activity">
    <reaction evidence="8">
        <text>fluoride(in) = fluoride(out)</text>
        <dbReference type="Rhea" id="RHEA:76159"/>
        <dbReference type="ChEBI" id="CHEBI:17051"/>
    </reaction>
    <physiologicalReaction direction="left-to-right" evidence="8">
        <dbReference type="Rhea" id="RHEA:76160"/>
    </physiologicalReaction>
</comment>
<keyword evidence="5 10" id="KW-0472">Membrane</keyword>
<dbReference type="STRING" id="1848.SAMN05443637_12089"/>
<feature type="transmembrane region" description="Helical" evidence="10">
    <location>
        <begin position="107"/>
        <end position="133"/>
    </location>
</feature>
<evidence type="ECO:0000256" key="9">
    <source>
        <dbReference type="ARBA" id="ARBA00049940"/>
    </source>
</evidence>
<name>A0A1M6YKU6_PSETH</name>
<feature type="binding site" evidence="10">
    <location>
        <position position="88"/>
    </location>
    <ligand>
        <name>Na(+)</name>
        <dbReference type="ChEBI" id="CHEBI:29101"/>
        <note>structural</note>
    </ligand>
</feature>
<dbReference type="Pfam" id="PF02537">
    <property type="entry name" value="CRCB"/>
    <property type="match status" value="1"/>
</dbReference>
<keyword evidence="3 10" id="KW-0812">Transmembrane</keyword>
<dbReference type="InterPro" id="IPR003691">
    <property type="entry name" value="FluC"/>
</dbReference>
<evidence type="ECO:0000313" key="11">
    <source>
        <dbReference type="EMBL" id="SHL18934.1"/>
    </source>
</evidence>
<dbReference type="EMBL" id="FRAP01000020">
    <property type="protein sequence ID" value="SHL18934.1"/>
    <property type="molecule type" value="Genomic_DNA"/>
</dbReference>
<keyword evidence="6 10" id="KW-0407">Ion channel</keyword>
<keyword evidence="12" id="KW-1185">Reference proteome</keyword>
<accession>A0A1M6YKU6</accession>
<protein>
    <recommendedName>
        <fullName evidence="10">Fluoride-specific ion channel FluC</fullName>
    </recommendedName>
</protein>
<evidence type="ECO:0000256" key="4">
    <source>
        <dbReference type="ARBA" id="ARBA00022989"/>
    </source>
</evidence>
<comment type="subcellular location">
    <subcellularLocation>
        <location evidence="1 10">Cell membrane</location>
        <topology evidence="1 10">Multi-pass membrane protein</topology>
    </subcellularLocation>
</comment>
<evidence type="ECO:0000256" key="7">
    <source>
        <dbReference type="ARBA" id="ARBA00035120"/>
    </source>
</evidence>
<dbReference type="Proteomes" id="UP000184363">
    <property type="component" value="Unassembled WGS sequence"/>
</dbReference>
<keyword evidence="10" id="KW-0406">Ion transport</keyword>
<evidence type="ECO:0000256" key="6">
    <source>
        <dbReference type="ARBA" id="ARBA00023303"/>
    </source>
</evidence>
<feature type="transmembrane region" description="Helical" evidence="10">
    <location>
        <begin position="12"/>
        <end position="30"/>
    </location>
</feature>
<dbReference type="GO" id="GO:0140114">
    <property type="term" value="P:cellular detoxification of fluoride"/>
    <property type="evidence" value="ECO:0007669"/>
    <property type="project" value="UniProtKB-UniRule"/>
</dbReference>
<comment type="similarity">
    <text evidence="7 10">Belongs to the fluoride channel Fluc/FEX (TC 1.A.43) family.</text>
</comment>
<reference evidence="11 12" key="1">
    <citation type="submission" date="2016-11" db="EMBL/GenBank/DDBJ databases">
        <authorList>
            <person name="Jaros S."/>
            <person name="Januszkiewicz K."/>
            <person name="Wedrychowicz H."/>
        </authorList>
    </citation>
    <scope>NUCLEOTIDE SEQUENCE [LARGE SCALE GENOMIC DNA]</scope>
    <source>
        <strain evidence="11 12">DSM 43832</strain>
    </source>
</reference>
<evidence type="ECO:0000256" key="3">
    <source>
        <dbReference type="ARBA" id="ARBA00022692"/>
    </source>
</evidence>
<keyword evidence="10" id="KW-0915">Sodium</keyword>